<dbReference type="AlphaFoldDB" id="O53123"/>
<protein>
    <submittedName>
        <fullName evidence="1">Uncharacterized protein MLCB1913.15</fullName>
    </submittedName>
</protein>
<name>O53123_MYCLR</name>
<reference evidence="1" key="2">
    <citation type="submission" date="1998-03" db="EMBL/GenBank/DDBJ databases">
        <authorList>
            <person name="Murphy L."/>
            <person name="Harris D."/>
        </authorList>
    </citation>
    <scope>NUCLEOTIDE SEQUENCE</scope>
</reference>
<accession>O53123</accession>
<sequence>MRFIVSAPSIIASFGWSHDEVRSYLWLNGTSEWDDVSYDNRYVLLEGRTYNHNITKMMYDASLADKCQSSLFLTIYICSRLTEPLVDTRRSCRGGCIATTPVLRAIKDNQKNCYQQRGNPRTYLL</sequence>
<reference evidence="1" key="1">
    <citation type="journal article" date="1993" name="Mol. Microbiol.">
        <title>Use of an ordered cosmid library to deduce the genomic organization of Mycobacterium leprae.</title>
        <authorList>
            <person name="Eiglmeier K."/>
            <person name="Honore N."/>
            <person name="Woods S.A."/>
            <person name="Caudron B."/>
            <person name="Cole S.T."/>
        </authorList>
    </citation>
    <scope>NUCLEOTIDE SEQUENCE</scope>
</reference>
<organism evidence="1">
    <name type="scientific">Mycobacterium leprae</name>
    <dbReference type="NCBI Taxonomy" id="1769"/>
    <lineage>
        <taxon>Bacteria</taxon>
        <taxon>Bacillati</taxon>
        <taxon>Actinomycetota</taxon>
        <taxon>Actinomycetes</taxon>
        <taxon>Mycobacteriales</taxon>
        <taxon>Mycobacteriaceae</taxon>
        <taxon>Mycobacterium</taxon>
    </lineage>
</organism>
<dbReference type="EMBL" id="AL022118">
    <property type="protein sequence ID" value="CAA17947.1"/>
    <property type="molecule type" value="Genomic_DNA"/>
</dbReference>
<proteinExistence type="predicted"/>
<gene>
    <name evidence="1" type="primary">MLCB1913.15</name>
</gene>
<evidence type="ECO:0000313" key="1">
    <source>
        <dbReference type="EMBL" id="CAA17947.1"/>
    </source>
</evidence>
<reference evidence="1" key="3">
    <citation type="submission" date="1998-03" db="EMBL/GenBank/DDBJ databases">
        <authorList>
            <person name="Parkhill J."/>
            <person name="Barrell B.G."/>
            <person name="Rajandream M.A."/>
        </authorList>
    </citation>
    <scope>NUCLEOTIDE SEQUENCE</scope>
</reference>